<dbReference type="NCBIfam" id="NF003717">
    <property type="entry name" value="PRK05327.1"/>
    <property type="match status" value="1"/>
</dbReference>
<keyword evidence="5 7" id="KW-0687">Ribonucleoprotein</keyword>
<keyword evidence="3 7" id="KW-0694">RNA-binding</keyword>
<dbReference type="GO" id="GO:0042274">
    <property type="term" value="P:ribosomal small subunit biogenesis"/>
    <property type="evidence" value="ECO:0007669"/>
    <property type="project" value="TreeGrafter"/>
</dbReference>
<evidence type="ECO:0000256" key="2">
    <source>
        <dbReference type="ARBA" id="ARBA00022730"/>
    </source>
</evidence>
<dbReference type="PROSITE" id="PS50889">
    <property type="entry name" value="S4"/>
    <property type="match status" value="1"/>
</dbReference>
<comment type="subunit">
    <text evidence="7">Part of the 30S ribosomal subunit. Contacts protein S5. The interaction surface between S4 and S5 is involved in control of translational fidelity.</text>
</comment>
<dbReference type="InterPro" id="IPR022801">
    <property type="entry name" value="Ribosomal_uS4"/>
</dbReference>
<proteinExistence type="inferred from homology"/>
<dbReference type="InterPro" id="IPR001912">
    <property type="entry name" value="Ribosomal_uS4_N"/>
</dbReference>
<keyword evidence="4 7" id="KW-0689">Ribosomal protein</keyword>
<evidence type="ECO:0000256" key="3">
    <source>
        <dbReference type="ARBA" id="ARBA00022884"/>
    </source>
</evidence>
<dbReference type="Pfam" id="PF01479">
    <property type="entry name" value="S4"/>
    <property type="match status" value="1"/>
</dbReference>
<evidence type="ECO:0000256" key="4">
    <source>
        <dbReference type="ARBA" id="ARBA00022980"/>
    </source>
</evidence>
<evidence type="ECO:0000256" key="7">
    <source>
        <dbReference type="HAMAP-Rule" id="MF_01306"/>
    </source>
</evidence>
<dbReference type="SMART" id="SM00363">
    <property type="entry name" value="S4"/>
    <property type="match status" value="1"/>
</dbReference>
<dbReference type="GO" id="GO:0003735">
    <property type="term" value="F:structural constituent of ribosome"/>
    <property type="evidence" value="ECO:0007669"/>
    <property type="project" value="InterPro"/>
</dbReference>
<dbReference type="GO" id="GO:0015935">
    <property type="term" value="C:small ribosomal subunit"/>
    <property type="evidence" value="ECO:0007669"/>
    <property type="project" value="InterPro"/>
</dbReference>
<dbReference type="PANTHER" id="PTHR11831">
    <property type="entry name" value="30S 40S RIBOSOMAL PROTEIN"/>
    <property type="match status" value="1"/>
</dbReference>
<dbReference type="PANTHER" id="PTHR11831:SF4">
    <property type="entry name" value="SMALL RIBOSOMAL SUBUNIT PROTEIN US4M"/>
    <property type="match status" value="1"/>
</dbReference>
<dbReference type="FunFam" id="3.10.290.10:FF:000001">
    <property type="entry name" value="30S ribosomal protein S4"/>
    <property type="match status" value="1"/>
</dbReference>
<evidence type="ECO:0000256" key="5">
    <source>
        <dbReference type="ARBA" id="ARBA00023274"/>
    </source>
</evidence>
<dbReference type="HAMAP" id="MF_01306_B">
    <property type="entry name" value="Ribosomal_uS4_B"/>
    <property type="match status" value="1"/>
</dbReference>
<organism evidence="10 11">
    <name type="scientific">Candidatus Jorgensenbacteria bacterium GW2011_GWA2_45_13</name>
    <dbReference type="NCBI Taxonomy" id="1618662"/>
    <lineage>
        <taxon>Bacteria</taxon>
        <taxon>Candidatus Joergenseniibacteriota</taxon>
    </lineage>
</organism>
<evidence type="ECO:0000259" key="8">
    <source>
        <dbReference type="SMART" id="SM00363"/>
    </source>
</evidence>
<evidence type="ECO:0000256" key="6">
    <source>
        <dbReference type="ARBA" id="ARBA00035254"/>
    </source>
</evidence>
<sequence length="201" mass="23578">MRKQLKEKTERALGTRLFLKAERCNSPKCVMIRRPYRPGQHGQKRHTVSEYGKQLQEKQKIQYIYGLNNRQMMNLFRKFNEKEKLLSALEHRLDRVVFLLGIVDSPRIARQLISHGHITVNGRKVTIPSFSVKIGDIVSIRPESRKIKLFEGLQDKFKKYTPPEWLRLHPEELKGECVKELDATATEFPFDVTLVGEFFAR</sequence>
<gene>
    <name evidence="7" type="primary">rpsD</name>
    <name evidence="10" type="ORF">UW92_C0017G0009</name>
</gene>
<dbReference type="SUPFAM" id="SSF55174">
    <property type="entry name" value="Alpha-L RNA-binding motif"/>
    <property type="match status" value="1"/>
</dbReference>
<feature type="domain" description="RNA-binding S4" evidence="8">
    <location>
        <begin position="91"/>
        <end position="153"/>
    </location>
</feature>
<dbReference type="EMBL" id="LCKF01000017">
    <property type="protein sequence ID" value="KKT91156.1"/>
    <property type="molecule type" value="Genomic_DNA"/>
</dbReference>
<comment type="function">
    <text evidence="7">One of the primary rRNA binding proteins, it binds directly to 16S rRNA where it nucleates assembly of the body of the 30S subunit.</text>
</comment>
<dbReference type="Proteomes" id="UP000033966">
    <property type="component" value="Unassembled WGS sequence"/>
</dbReference>
<reference evidence="10 11" key="1">
    <citation type="journal article" date="2015" name="Nature">
        <title>rRNA introns, odd ribosomes, and small enigmatic genomes across a large radiation of phyla.</title>
        <authorList>
            <person name="Brown C.T."/>
            <person name="Hug L.A."/>
            <person name="Thomas B.C."/>
            <person name="Sharon I."/>
            <person name="Castelle C.J."/>
            <person name="Singh A."/>
            <person name="Wilkins M.J."/>
            <person name="Williams K.H."/>
            <person name="Banfield J.F."/>
        </authorList>
    </citation>
    <scope>NUCLEOTIDE SEQUENCE [LARGE SCALE GENOMIC DNA]</scope>
</reference>
<dbReference type="InterPro" id="IPR036986">
    <property type="entry name" value="S4_RNA-bd_sf"/>
</dbReference>
<name>A0A0G1L5I0_9BACT</name>
<dbReference type="Pfam" id="PF00163">
    <property type="entry name" value="Ribosomal_S4"/>
    <property type="match status" value="1"/>
</dbReference>
<dbReference type="CDD" id="cd00165">
    <property type="entry name" value="S4"/>
    <property type="match status" value="1"/>
</dbReference>
<keyword evidence="2 7" id="KW-0699">rRNA-binding</keyword>
<dbReference type="GO" id="GO:0006412">
    <property type="term" value="P:translation"/>
    <property type="evidence" value="ECO:0007669"/>
    <property type="project" value="UniProtKB-UniRule"/>
</dbReference>
<evidence type="ECO:0000259" key="9">
    <source>
        <dbReference type="SMART" id="SM01390"/>
    </source>
</evidence>
<protein>
    <recommendedName>
        <fullName evidence="6 7">Small ribosomal subunit protein uS4</fullName>
    </recommendedName>
</protein>
<comment type="function">
    <text evidence="7">With S5 and S12 plays an important role in translational accuracy.</text>
</comment>
<comment type="caution">
    <text evidence="10">The sequence shown here is derived from an EMBL/GenBank/DDBJ whole genome shotgun (WGS) entry which is preliminary data.</text>
</comment>
<dbReference type="GO" id="GO:0019843">
    <property type="term" value="F:rRNA binding"/>
    <property type="evidence" value="ECO:0007669"/>
    <property type="project" value="UniProtKB-UniRule"/>
</dbReference>
<dbReference type="Gene3D" id="3.10.290.10">
    <property type="entry name" value="RNA-binding S4 domain"/>
    <property type="match status" value="1"/>
</dbReference>
<dbReference type="SMART" id="SM01390">
    <property type="entry name" value="Ribosomal_S4"/>
    <property type="match status" value="1"/>
</dbReference>
<accession>A0A0G1L5I0</accession>
<dbReference type="InterPro" id="IPR002942">
    <property type="entry name" value="S4_RNA-bd"/>
</dbReference>
<dbReference type="Gene3D" id="1.10.1050.10">
    <property type="entry name" value="Ribosomal Protein S4 Delta 41, Chain A, domain 1"/>
    <property type="match status" value="1"/>
</dbReference>
<comment type="similarity">
    <text evidence="1 7">Belongs to the universal ribosomal protein uS4 family.</text>
</comment>
<evidence type="ECO:0000313" key="11">
    <source>
        <dbReference type="Proteomes" id="UP000033966"/>
    </source>
</evidence>
<evidence type="ECO:0000313" key="10">
    <source>
        <dbReference type="EMBL" id="KKT91156.1"/>
    </source>
</evidence>
<evidence type="ECO:0000256" key="1">
    <source>
        <dbReference type="ARBA" id="ARBA00007465"/>
    </source>
</evidence>
<dbReference type="AlphaFoldDB" id="A0A0G1L5I0"/>
<feature type="domain" description="Small ribosomal subunit protein uS4 N-terminal" evidence="9">
    <location>
        <begin position="4"/>
        <end position="90"/>
    </location>
</feature>
<dbReference type="InterPro" id="IPR005709">
    <property type="entry name" value="Ribosomal_uS4_bac-type"/>
</dbReference>